<dbReference type="EMBL" id="CAJMWZ010006126">
    <property type="protein sequence ID" value="CAE6516306.1"/>
    <property type="molecule type" value="Genomic_DNA"/>
</dbReference>
<dbReference type="AlphaFoldDB" id="A0A8H3DB86"/>
<reference evidence="1" key="1">
    <citation type="submission" date="2021-01" db="EMBL/GenBank/DDBJ databases">
        <authorList>
            <person name="Kaushik A."/>
        </authorList>
    </citation>
    <scope>NUCLEOTIDE SEQUENCE</scope>
    <source>
        <strain evidence="1">Type strain: AG8-Rh-89/</strain>
    </source>
</reference>
<name>A0A8H3DB86_9AGAM</name>
<evidence type="ECO:0000313" key="1">
    <source>
        <dbReference type="EMBL" id="CAE6516306.1"/>
    </source>
</evidence>
<accession>A0A8H3DB86</accession>
<proteinExistence type="predicted"/>
<gene>
    <name evidence="1" type="ORF">RDB_LOCUS112359</name>
</gene>
<evidence type="ECO:0008006" key="3">
    <source>
        <dbReference type="Google" id="ProtNLM"/>
    </source>
</evidence>
<dbReference type="Proteomes" id="UP000663850">
    <property type="component" value="Unassembled WGS sequence"/>
</dbReference>
<comment type="caution">
    <text evidence="1">The sequence shown here is derived from an EMBL/GenBank/DDBJ whole genome shotgun (WGS) entry which is preliminary data.</text>
</comment>
<sequence length="506" mass="57208">MDLVPANEISQRTEHEANIYRFRVEIAPSVNRRSLVNSMPFDILLLVFQLLVDIEHRLPWSLSRKIPRYPLTLSHVCTIWRWIVLHSPSLWIRIKFQAGPETINLLKGYVDFHSSQASANPMDIVFGYDIIKGAPEAPSSLSLIQQFAGRIRSLVLRLNLFNGITSNGVLDAATSKAQGELITECLRANNGVLERFALSVLTERPQRVFISSASTDIDRNSLNIYLPHDELENVSSHFTDLWLRGVYFNWESKAYHGLTSLRLDPTHCYSDSDRGAISELQLLNLLASSPRLRSLDVGLFVIRAPNTPDLSPVNLPDLEHLVGEILLLRLVLPGSNDLTLSILGLSDDSFDMSSDAVVKEFFLRAHIVNFYSDHFFRNISDICTMLSFVPRLRNLAISHIDLHDATYNGATHSSLDTLYLLGSCAFGRSILGDMVDKWAIKRLVFWGENYIRLVRDMPRPCYITCNQQALEEEPSDMRISNARLEFVPRVWGGVAPVELFVGSPFE</sequence>
<protein>
    <recommendedName>
        <fullName evidence="3">F-box domain-containing protein</fullName>
    </recommendedName>
</protein>
<organism evidence="1 2">
    <name type="scientific">Rhizoctonia solani</name>
    <dbReference type="NCBI Taxonomy" id="456999"/>
    <lineage>
        <taxon>Eukaryota</taxon>
        <taxon>Fungi</taxon>
        <taxon>Dikarya</taxon>
        <taxon>Basidiomycota</taxon>
        <taxon>Agaricomycotina</taxon>
        <taxon>Agaricomycetes</taxon>
        <taxon>Cantharellales</taxon>
        <taxon>Ceratobasidiaceae</taxon>
        <taxon>Rhizoctonia</taxon>
    </lineage>
</organism>
<evidence type="ECO:0000313" key="2">
    <source>
        <dbReference type="Proteomes" id="UP000663850"/>
    </source>
</evidence>